<keyword evidence="4" id="KW-0808">Transferase</keyword>
<reference evidence="12" key="1">
    <citation type="submission" date="2017-09" db="EMBL/GenBank/DDBJ databases">
        <title>Depth-based differentiation of microbial function through sediment-hosted aquifers and enrichment of novel symbionts in the deep terrestrial subsurface.</title>
        <authorList>
            <person name="Probst A.J."/>
            <person name="Ladd B."/>
            <person name="Jarett J.K."/>
            <person name="Geller-Mcgrath D.E."/>
            <person name="Sieber C.M.K."/>
            <person name="Emerson J.B."/>
            <person name="Anantharaman K."/>
            <person name="Thomas B.C."/>
            <person name="Malmstrom R."/>
            <person name="Stieglmeier M."/>
            <person name="Klingl A."/>
            <person name="Woyke T."/>
            <person name="Ryan C.M."/>
            <person name="Banfield J.F."/>
        </authorList>
    </citation>
    <scope>NUCLEOTIDE SEQUENCE [LARGE SCALE GENOMIC DNA]</scope>
</reference>
<keyword evidence="3" id="KW-0328">Glycosyltransferase</keyword>
<feature type="chain" id="PRO_5013742484" description="ArnT-like N-terminal domain-containing protein" evidence="9">
    <location>
        <begin position="30"/>
        <end position="641"/>
    </location>
</feature>
<keyword evidence="7 8" id="KW-0472">Membrane</keyword>
<keyword evidence="2" id="KW-1003">Cell membrane</keyword>
<feature type="transmembrane region" description="Helical" evidence="8">
    <location>
        <begin position="176"/>
        <end position="197"/>
    </location>
</feature>
<evidence type="ECO:0000256" key="9">
    <source>
        <dbReference type="SAM" id="SignalP"/>
    </source>
</evidence>
<evidence type="ECO:0000313" key="11">
    <source>
        <dbReference type="EMBL" id="PIR69409.1"/>
    </source>
</evidence>
<feature type="domain" description="ArnT-like N-terminal" evidence="10">
    <location>
        <begin position="157"/>
        <end position="328"/>
    </location>
</feature>
<feature type="transmembrane region" description="Helical" evidence="8">
    <location>
        <begin position="233"/>
        <end position="254"/>
    </location>
</feature>
<evidence type="ECO:0000256" key="6">
    <source>
        <dbReference type="ARBA" id="ARBA00022989"/>
    </source>
</evidence>
<keyword evidence="6 8" id="KW-1133">Transmembrane helix</keyword>
<dbReference type="EMBL" id="PFCO01000008">
    <property type="protein sequence ID" value="PIR69409.1"/>
    <property type="molecule type" value="Genomic_DNA"/>
</dbReference>
<feature type="transmembrane region" description="Helical" evidence="8">
    <location>
        <begin position="415"/>
        <end position="434"/>
    </location>
</feature>
<feature type="transmembrane region" description="Helical" evidence="8">
    <location>
        <begin position="446"/>
        <end position="471"/>
    </location>
</feature>
<proteinExistence type="predicted"/>
<sequence length="641" mass="71977">MAISSSICSWCSSCSMLSAFFLISLSGNAYDSDGCDAFSTTSCNISLAASLERVGSFCSGLVFDSSWPLSHWISSCGEEKGRSGVVFIFLYYNRYMQKLHIILLLCVLLVAVFLRTFDLADIPPGIYPDEAMNGNNAIQTLDTGSPQMFYSENNGREGLYIILAAGIFSLFGNNIWVLHLLSALFGILTVLGTYLLTKELFRETHKERAELIALIAAFFLATSFWHINFSRIGFRAIMAPFFLTFGFYFLWLTFRKDLSDTKKTLAAAAGGIFFGGGFHSYIAYRVMPLLLAIPFIKIWKEQGLRGFGKQGCMWCSFALFLFFAVIAALPLGVYFLNHPTDFLGRTAQISVFDTPSPISTIIENTLQTFGMFWFQGDGNWRHNVSGAPELWFPVGILFALGIVMHASSLRRKKHWQISLFLFGWIILGLLPVIFSNEGIPHALRALLVIPPVMMISAHALSSVMHNIGGWLAQKERAVPHAARQLHRIRKELVFLLIVFFLAGALQAFNQYVLRWGSNVEVYDAFSTNYTEIGRWLNAQPQEIEKYIIINADGVRIPVPGDTRSLPMPSQSIMFVTDSWSKEKQTEKHITYLYPEDIGDIACADSCIVAMLEKDEMLRLRLREQIPGLSISPETGYLIMRK</sequence>
<dbReference type="Proteomes" id="UP000231503">
    <property type="component" value="Unassembled WGS sequence"/>
</dbReference>
<feature type="transmembrane region" description="Helical" evidence="8">
    <location>
        <begin position="390"/>
        <end position="408"/>
    </location>
</feature>
<gene>
    <name evidence="11" type="ORF">COU47_03500</name>
</gene>
<feature type="signal peptide" evidence="9">
    <location>
        <begin position="1"/>
        <end position="29"/>
    </location>
</feature>
<dbReference type="InterPro" id="IPR003342">
    <property type="entry name" value="ArnT-like_N"/>
</dbReference>
<evidence type="ECO:0000259" key="10">
    <source>
        <dbReference type="Pfam" id="PF02366"/>
    </source>
</evidence>
<evidence type="ECO:0000313" key="12">
    <source>
        <dbReference type="Proteomes" id="UP000231503"/>
    </source>
</evidence>
<dbReference type="AlphaFoldDB" id="A0A2H0TCW9"/>
<evidence type="ECO:0000256" key="3">
    <source>
        <dbReference type="ARBA" id="ARBA00022676"/>
    </source>
</evidence>
<evidence type="ECO:0000256" key="7">
    <source>
        <dbReference type="ARBA" id="ARBA00023136"/>
    </source>
</evidence>
<dbReference type="GO" id="GO:0005886">
    <property type="term" value="C:plasma membrane"/>
    <property type="evidence" value="ECO:0007669"/>
    <property type="project" value="UniProtKB-SubCell"/>
</dbReference>
<keyword evidence="5 8" id="KW-0812">Transmembrane</keyword>
<feature type="transmembrane region" description="Helical" evidence="8">
    <location>
        <begin position="311"/>
        <end position="336"/>
    </location>
</feature>
<evidence type="ECO:0000256" key="5">
    <source>
        <dbReference type="ARBA" id="ARBA00022692"/>
    </source>
</evidence>
<evidence type="ECO:0000256" key="8">
    <source>
        <dbReference type="SAM" id="Phobius"/>
    </source>
</evidence>
<dbReference type="Pfam" id="PF02366">
    <property type="entry name" value="PMT"/>
    <property type="match status" value="1"/>
</dbReference>
<dbReference type="GO" id="GO:0000030">
    <property type="term" value="F:mannosyltransferase activity"/>
    <property type="evidence" value="ECO:0007669"/>
    <property type="project" value="InterPro"/>
</dbReference>
<keyword evidence="9" id="KW-0732">Signal</keyword>
<evidence type="ECO:0000256" key="4">
    <source>
        <dbReference type="ARBA" id="ARBA00022679"/>
    </source>
</evidence>
<dbReference type="GO" id="GO:0016763">
    <property type="term" value="F:pentosyltransferase activity"/>
    <property type="evidence" value="ECO:0007669"/>
    <property type="project" value="TreeGrafter"/>
</dbReference>
<dbReference type="GO" id="GO:0006493">
    <property type="term" value="P:protein O-linked glycosylation"/>
    <property type="evidence" value="ECO:0007669"/>
    <property type="project" value="InterPro"/>
</dbReference>
<evidence type="ECO:0000256" key="1">
    <source>
        <dbReference type="ARBA" id="ARBA00004651"/>
    </source>
</evidence>
<evidence type="ECO:0000256" key="2">
    <source>
        <dbReference type="ARBA" id="ARBA00022475"/>
    </source>
</evidence>
<name>A0A2H0TCW9_9BACT</name>
<dbReference type="GO" id="GO:0009103">
    <property type="term" value="P:lipopolysaccharide biosynthetic process"/>
    <property type="evidence" value="ECO:0007669"/>
    <property type="project" value="UniProtKB-ARBA"/>
</dbReference>
<accession>A0A2H0TCW9</accession>
<dbReference type="PANTHER" id="PTHR33908:SF11">
    <property type="entry name" value="MEMBRANE PROTEIN"/>
    <property type="match status" value="1"/>
</dbReference>
<protein>
    <recommendedName>
        <fullName evidence="10">ArnT-like N-terminal domain-containing protein</fullName>
    </recommendedName>
</protein>
<comment type="subcellular location">
    <subcellularLocation>
        <location evidence="1">Cell membrane</location>
        <topology evidence="1">Multi-pass membrane protein</topology>
    </subcellularLocation>
</comment>
<comment type="caution">
    <text evidence="11">The sequence shown here is derived from an EMBL/GenBank/DDBJ whole genome shotgun (WGS) entry which is preliminary data.</text>
</comment>
<feature type="transmembrane region" description="Helical" evidence="8">
    <location>
        <begin position="492"/>
        <end position="513"/>
    </location>
</feature>
<organism evidence="11 12">
    <name type="scientific">Candidatus Niyogibacteria bacterium CG10_big_fil_rev_8_21_14_0_10_46_36</name>
    <dbReference type="NCBI Taxonomy" id="1974726"/>
    <lineage>
        <taxon>Bacteria</taxon>
        <taxon>Candidatus Niyogiibacteriota</taxon>
    </lineage>
</organism>
<dbReference type="InterPro" id="IPR050297">
    <property type="entry name" value="LipidA_mod_glycosyltrf_83"/>
</dbReference>
<feature type="transmembrane region" description="Helical" evidence="8">
    <location>
        <begin position="209"/>
        <end position="227"/>
    </location>
</feature>
<feature type="transmembrane region" description="Helical" evidence="8">
    <location>
        <begin position="99"/>
        <end position="117"/>
    </location>
</feature>
<dbReference type="PANTHER" id="PTHR33908">
    <property type="entry name" value="MANNOSYLTRANSFERASE YKCB-RELATED"/>
    <property type="match status" value="1"/>
</dbReference>